<sequence length="173" mass="18893">MERTIGIAIGIPQPWGAELDAARASTGDPLAALIPSHVTLLGPTVLAVSAELDRRIDELLARVAVENAPFTVQLRGTGTFRPVSRVVFVALATGIVECERLAAAIRTGPLERELTHPYHPHVTVGHDVPEPALDDVFERMADYTARFDVAHFTRYEHNGTGRWQPIRDYPLGG</sequence>
<dbReference type="PANTHER" id="PTHR40037">
    <property type="entry name" value="PHOSPHOESTERASE YJCG-RELATED"/>
    <property type="match status" value="1"/>
</dbReference>
<evidence type="ECO:0000313" key="2">
    <source>
        <dbReference type="Proteomes" id="UP000601223"/>
    </source>
</evidence>
<organism evidence="1 2">
    <name type="scientific">Catellatospora bangladeshensis</name>
    <dbReference type="NCBI Taxonomy" id="310355"/>
    <lineage>
        <taxon>Bacteria</taxon>
        <taxon>Bacillati</taxon>
        <taxon>Actinomycetota</taxon>
        <taxon>Actinomycetes</taxon>
        <taxon>Micromonosporales</taxon>
        <taxon>Micromonosporaceae</taxon>
        <taxon>Catellatospora</taxon>
    </lineage>
</organism>
<keyword evidence="2" id="KW-1185">Reference proteome</keyword>
<dbReference type="Gene3D" id="3.90.1140.10">
    <property type="entry name" value="Cyclic phosphodiesterase"/>
    <property type="match status" value="1"/>
</dbReference>
<dbReference type="AlphaFoldDB" id="A0A8J3JCE6"/>
<dbReference type="SUPFAM" id="SSF55144">
    <property type="entry name" value="LigT-like"/>
    <property type="match status" value="1"/>
</dbReference>
<dbReference type="InterPro" id="IPR009097">
    <property type="entry name" value="Cyclic_Pdiesterase"/>
</dbReference>
<dbReference type="Pfam" id="PF13563">
    <property type="entry name" value="2_5_RNA_ligase2"/>
    <property type="match status" value="1"/>
</dbReference>
<dbReference type="Proteomes" id="UP000601223">
    <property type="component" value="Unassembled WGS sequence"/>
</dbReference>
<dbReference type="PANTHER" id="PTHR40037:SF1">
    <property type="entry name" value="PHOSPHOESTERASE SAOUHSC_00951-RELATED"/>
    <property type="match status" value="1"/>
</dbReference>
<dbReference type="EMBL" id="BONF01000008">
    <property type="protein sequence ID" value="GIF80084.1"/>
    <property type="molecule type" value="Genomic_DNA"/>
</dbReference>
<evidence type="ECO:0000313" key="1">
    <source>
        <dbReference type="EMBL" id="GIF80084.1"/>
    </source>
</evidence>
<dbReference type="InterPro" id="IPR050580">
    <property type="entry name" value="2H_phosphoesterase_YjcG-like"/>
</dbReference>
<dbReference type="RefSeq" id="WP_203743228.1">
    <property type="nucleotide sequence ID" value="NZ_BONF01000008.1"/>
</dbReference>
<name>A0A8J3JCE6_9ACTN</name>
<proteinExistence type="predicted"/>
<gene>
    <name evidence="1" type="ORF">Cba03nite_14330</name>
</gene>
<protein>
    <submittedName>
        <fullName evidence="1">Phosphoesterase</fullName>
    </submittedName>
</protein>
<reference evidence="1 2" key="1">
    <citation type="submission" date="2021-01" db="EMBL/GenBank/DDBJ databases">
        <title>Whole genome shotgun sequence of Catellatospora bangladeshensis NBRC 107357.</title>
        <authorList>
            <person name="Komaki H."/>
            <person name="Tamura T."/>
        </authorList>
    </citation>
    <scope>NUCLEOTIDE SEQUENCE [LARGE SCALE GENOMIC DNA]</scope>
    <source>
        <strain evidence="1 2">NBRC 107357</strain>
    </source>
</reference>
<accession>A0A8J3JCE6</accession>
<comment type="caution">
    <text evidence="1">The sequence shown here is derived from an EMBL/GenBank/DDBJ whole genome shotgun (WGS) entry which is preliminary data.</text>
</comment>